<evidence type="ECO:0000256" key="1">
    <source>
        <dbReference type="SAM" id="Phobius"/>
    </source>
</evidence>
<evidence type="ECO:0000313" key="2">
    <source>
        <dbReference type="EMBL" id="CAA9583821.1"/>
    </source>
</evidence>
<keyword evidence="1" id="KW-1133">Transmembrane helix</keyword>
<gene>
    <name evidence="2" type="ORF">AVDCRST_MAG18-3533</name>
</gene>
<keyword evidence="1" id="KW-0812">Transmembrane</keyword>
<reference evidence="2" key="1">
    <citation type="submission" date="2020-02" db="EMBL/GenBank/DDBJ databases">
        <authorList>
            <person name="Meier V. D."/>
        </authorList>
    </citation>
    <scope>NUCLEOTIDE SEQUENCE</scope>
    <source>
        <strain evidence="2">AVDCRST_MAG18</strain>
    </source>
</reference>
<keyword evidence="1" id="KW-0472">Membrane</keyword>
<dbReference type="AlphaFoldDB" id="A0A6J4VV51"/>
<proteinExistence type="predicted"/>
<organism evidence="2">
    <name type="scientific">uncultured Thermomicrobiales bacterium</name>
    <dbReference type="NCBI Taxonomy" id="1645740"/>
    <lineage>
        <taxon>Bacteria</taxon>
        <taxon>Pseudomonadati</taxon>
        <taxon>Thermomicrobiota</taxon>
        <taxon>Thermomicrobia</taxon>
        <taxon>Thermomicrobiales</taxon>
        <taxon>environmental samples</taxon>
    </lineage>
</organism>
<protein>
    <submittedName>
        <fullName evidence="2">Uncharacterized protein</fullName>
    </submittedName>
</protein>
<dbReference type="EMBL" id="CADCWN010000275">
    <property type="protein sequence ID" value="CAA9583821.1"/>
    <property type="molecule type" value="Genomic_DNA"/>
</dbReference>
<feature type="non-terminal residue" evidence="2">
    <location>
        <position position="389"/>
    </location>
</feature>
<name>A0A6J4VV51_9BACT</name>
<feature type="transmembrane region" description="Helical" evidence="1">
    <location>
        <begin position="351"/>
        <end position="375"/>
    </location>
</feature>
<accession>A0A6J4VV51</accession>
<sequence>MLVEPGKSLLLLPPAEPGGPLSATIGVGKPIGAAARLTTPGAGTETYFGGAVTSRHCLPFDLDPARWRAQALIQNGFPTATIAGWTRYDGAGKTLSEGRVTIPPDGVATLATDLGGGPGALCLAADGPIAAALVARSSPGLLVVQGAPATEARVAIPDRHTTLGHFGERHAIIHNPSNSEMAYLTLDRAGFPKGQPVPIVPHGTWSYAVSDGSATLTPQQPVMVSIRETIGIHAAAVTPEGTAATSLIVPTIDIGRDGYAVSQIELANAEAEPVQATLNLTDGAGRTLWGDKIWVEAEGTASKPFWYRGDDSRFLTIAARTPLTATLLQREIRTGRPVHGLGLSLALLPGWAAGGYGGVLATVAALAALVALALYELLRRIGLDARAAL</sequence>